<dbReference type="EMBL" id="LR796342">
    <property type="protein sequence ID" value="CAB4138264.1"/>
    <property type="molecule type" value="Genomic_DNA"/>
</dbReference>
<accession>A0A6J5LUM5</accession>
<gene>
    <name evidence="1" type="ORF">UFOVP329_26</name>
</gene>
<protein>
    <submittedName>
        <fullName evidence="1">Uncharacterized protein</fullName>
    </submittedName>
</protein>
<sequence length="278" mass="31229">MNDPGIRLLSPDNRRVTCPIASLDRLKSEGWRVDPFPDRRSERLSTLLAMNRGGSALCVANGPSASDLCPDFVSVWVRRNDPLIITCNAAWKCDSIKLVRNVHYHVVLDEPFWQQFRDEIKGYVRSKNAVLCLAFDPEHEDIDYMPAAVAMHATADTNPPYTPGIGFHGESSGCFGAQMAMWAGVDSIALLGHDLTTIGGRTHAWGVRYQDEKHRNYPQGQMMLAGYSHAYKQARELGIDMLNLSIDSKVPDIRKGDPYDLLNEMPLRSITKTRTRRK</sequence>
<proteinExistence type="predicted"/>
<organism evidence="1">
    <name type="scientific">uncultured Caudovirales phage</name>
    <dbReference type="NCBI Taxonomy" id="2100421"/>
    <lineage>
        <taxon>Viruses</taxon>
        <taxon>Duplodnaviria</taxon>
        <taxon>Heunggongvirae</taxon>
        <taxon>Uroviricota</taxon>
        <taxon>Caudoviricetes</taxon>
        <taxon>Peduoviridae</taxon>
        <taxon>Maltschvirus</taxon>
        <taxon>Maltschvirus maltsch</taxon>
    </lineage>
</organism>
<reference evidence="1" key="1">
    <citation type="submission" date="2020-04" db="EMBL/GenBank/DDBJ databases">
        <authorList>
            <person name="Chiriac C."/>
            <person name="Salcher M."/>
            <person name="Ghai R."/>
            <person name="Kavagutti S V."/>
        </authorList>
    </citation>
    <scope>NUCLEOTIDE SEQUENCE</scope>
</reference>
<name>A0A6J5LUM5_9CAUD</name>
<evidence type="ECO:0000313" key="1">
    <source>
        <dbReference type="EMBL" id="CAB4138264.1"/>
    </source>
</evidence>